<dbReference type="EMBL" id="KB741247">
    <property type="protein sequence ID" value="ENN72052.1"/>
    <property type="molecule type" value="Genomic_DNA"/>
</dbReference>
<sequence length="122" mass="13363">MTQWPDPSQSCRFGIPTCSDRSWKSALHLAAYAGHCDCVWLLLQNGAKMDVQDLLMCVTPLHCAASMGHIGCLKLLIKHGAHVNSGIEKKSPLHYAVQNLAVDCVKELLENNAIPNTPQVSR</sequence>
<organism evidence="3">
    <name type="scientific">Dendroctonus ponderosae</name>
    <name type="common">Mountain pine beetle</name>
    <dbReference type="NCBI Taxonomy" id="77166"/>
    <lineage>
        <taxon>Eukaryota</taxon>
        <taxon>Metazoa</taxon>
        <taxon>Ecdysozoa</taxon>
        <taxon>Arthropoda</taxon>
        <taxon>Hexapoda</taxon>
        <taxon>Insecta</taxon>
        <taxon>Pterygota</taxon>
        <taxon>Neoptera</taxon>
        <taxon>Endopterygota</taxon>
        <taxon>Coleoptera</taxon>
        <taxon>Polyphaga</taxon>
        <taxon>Cucujiformia</taxon>
        <taxon>Curculionidae</taxon>
        <taxon>Scolytinae</taxon>
        <taxon>Dendroctonus</taxon>
    </lineage>
</organism>
<dbReference type="PANTHER" id="PTHR24198">
    <property type="entry name" value="ANKYRIN REPEAT AND PROTEIN KINASE DOMAIN-CONTAINING PROTEIN"/>
    <property type="match status" value="1"/>
</dbReference>
<evidence type="ECO:0000256" key="1">
    <source>
        <dbReference type="ARBA" id="ARBA00022737"/>
    </source>
</evidence>
<dbReference type="AlphaFoldDB" id="N6U0I5"/>
<feature type="non-terminal residue" evidence="3">
    <location>
        <position position="1"/>
    </location>
</feature>
<dbReference type="OMA" id="MGHIGCL"/>
<accession>N6U0I5</accession>
<keyword evidence="1" id="KW-0677">Repeat</keyword>
<dbReference type="PANTHER" id="PTHR24198:SF165">
    <property type="entry name" value="ANKYRIN REPEAT-CONTAINING PROTEIN-RELATED"/>
    <property type="match status" value="1"/>
</dbReference>
<dbReference type="HOGENOM" id="CLU_000134_45_8_1"/>
<dbReference type="SMART" id="SM00248">
    <property type="entry name" value="ANK"/>
    <property type="match status" value="3"/>
</dbReference>
<dbReference type="InterPro" id="IPR002110">
    <property type="entry name" value="Ankyrin_rpt"/>
</dbReference>
<name>N6U0I5_DENPD</name>
<dbReference type="OrthoDB" id="7464126at2759"/>
<protein>
    <submittedName>
        <fullName evidence="3">Uncharacterized protein</fullName>
    </submittedName>
</protein>
<dbReference type="PROSITE" id="PS50297">
    <property type="entry name" value="ANK_REP_REGION"/>
    <property type="match status" value="2"/>
</dbReference>
<reference evidence="3" key="1">
    <citation type="journal article" date="2013" name="Genome Biol.">
        <title>Draft genome of the mountain pine beetle, Dendroctonus ponderosae Hopkins, a major forest pest.</title>
        <authorList>
            <person name="Keeling C.I."/>
            <person name="Yuen M.M."/>
            <person name="Liao N.Y."/>
            <person name="Docking T.R."/>
            <person name="Chan S.K."/>
            <person name="Taylor G.A."/>
            <person name="Palmquist D.L."/>
            <person name="Jackman S.D."/>
            <person name="Nguyen A."/>
            <person name="Li M."/>
            <person name="Henderson H."/>
            <person name="Janes J.K."/>
            <person name="Zhao Y."/>
            <person name="Pandoh P."/>
            <person name="Moore R."/>
            <person name="Sperling F.A."/>
            <person name="Huber D.P."/>
            <person name="Birol I."/>
            <person name="Jones S.J."/>
            <person name="Bohlmann J."/>
        </authorList>
    </citation>
    <scope>NUCLEOTIDE SEQUENCE</scope>
</reference>
<evidence type="ECO:0000256" key="2">
    <source>
        <dbReference type="ARBA" id="ARBA00023043"/>
    </source>
</evidence>
<keyword evidence="2" id="KW-0040">ANK repeat</keyword>
<dbReference type="InterPro" id="IPR036770">
    <property type="entry name" value="Ankyrin_rpt-contain_sf"/>
</dbReference>
<dbReference type="Pfam" id="PF12796">
    <property type="entry name" value="Ank_2"/>
    <property type="match status" value="1"/>
</dbReference>
<evidence type="ECO:0000313" key="3">
    <source>
        <dbReference type="EMBL" id="ENN72052.1"/>
    </source>
</evidence>
<dbReference type="PROSITE" id="PS50088">
    <property type="entry name" value="ANK_REPEAT"/>
    <property type="match status" value="3"/>
</dbReference>
<proteinExistence type="predicted"/>
<dbReference type="SUPFAM" id="SSF48403">
    <property type="entry name" value="Ankyrin repeat"/>
    <property type="match status" value="1"/>
</dbReference>
<dbReference type="Gene3D" id="1.25.40.20">
    <property type="entry name" value="Ankyrin repeat-containing domain"/>
    <property type="match status" value="1"/>
</dbReference>
<gene>
    <name evidence="3" type="ORF">YQE_11340</name>
</gene>